<dbReference type="Proteomes" id="UP000186364">
    <property type="component" value="Unassembled WGS sequence"/>
</dbReference>
<dbReference type="SUPFAM" id="SSF46626">
    <property type="entry name" value="Cytochrome c"/>
    <property type="match status" value="3"/>
</dbReference>
<keyword evidence="2 6" id="KW-0349">Heme</keyword>
<dbReference type="EMBL" id="MKIP01000058">
    <property type="protein sequence ID" value="OLP58324.1"/>
    <property type="molecule type" value="Genomic_DNA"/>
</dbReference>
<dbReference type="Gene3D" id="1.10.760.10">
    <property type="entry name" value="Cytochrome c-like domain"/>
    <property type="match status" value="3"/>
</dbReference>
<keyword evidence="9" id="KW-1185">Reference proteome</keyword>
<dbReference type="InterPro" id="IPR036909">
    <property type="entry name" value="Cyt_c-like_dom_sf"/>
</dbReference>
<protein>
    <recommendedName>
        <fullName evidence="7">Cytochrome c domain-containing protein</fullName>
    </recommendedName>
</protein>
<dbReference type="PROSITE" id="PS51007">
    <property type="entry name" value="CYTC"/>
    <property type="match status" value="3"/>
</dbReference>
<evidence type="ECO:0000256" key="4">
    <source>
        <dbReference type="ARBA" id="ARBA00022982"/>
    </source>
</evidence>
<keyword evidence="5 6" id="KW-0408">Iron</keyword>
<keyword evidence="1" id="KW-0813">Transport</keyword>
<evidence type="ECO:0000313" key="8">
    <source>
        <dbReference type="EMBL" id="OLP58324.1"/>
    </source>
</evidence>
<keyword evidence="4" id="KW-0249">Electron transport</keyword>
<reference evidence="8 9" key="1">
    <citation type="submission" date="2016-09" db="EMBL/GenBank/DDBJ databases">
        <title>Rhizobium sp. nov., a novel species isolated from the rice rhizosphere.</title>
        <authorList>
            <person name="Zhao J."/>
            <person name="Zhang X."/>
        </authorList>
    </citation>
    <scope>NUCLEOTIDE SEQUENCE [LARGE SCALE GENOMIC DNA]</scope>
    <source>
        <strain evidence="8 9">1.7048</strain>
    </source>
</reference>
<gene>
    <name evidence="8" type="ORF">BJF93_06880</name>
</gene>
<feature type="domain" description="Cytochrome c" evidence="7">
    <location>
        <begin position="171"/>
        <end position="254"/>
    </location>
</feature>
<sequence length="358" mass="38282">MDKRWPLMLAGSAAALAVVGLGAIWLGAIDVRASTGHWKITEWVLHGVMRASVKAAAGEAPQPLDPDLVAMGAGHFEQACLFCHGAPDTPRSALARAMLPPPPDLKEVVATWRDQDLFEIVQHGVRYSGMPAWPAKGRKDEVWAMVAFLRAYPDMTGDAYRRMATAPEVAGAVATGDRQPKADVLARCDACHAADKLADGSFVPQIQGQNQAYLAASLRAFLSGERESGMMRVAVNGLAPEELDQLAAHYATLARAPSPGPDRPAPTLSEAGRMLAERGDASRDIPACNSCHGAGSGNPLFPRLDGLSQATIATRLHLFQDKEAQPGGTPYRELMRKAARKLEERDIKALSAYYGSGQ</sequence>
<name>A0A1Q9ASD0_9HYPH</name>
<dbReference type="AlphaFoldDB" id="A0A1Q9ASD0"/>
<evidence type="ECO:0000256" key="3">
    <source>
        <dbReference type="ARBA" id="ARBA00022723"/>
    </source>
</evidence>
<dbReference type="PANTHER" id="PTHR33751:SF9">
    <property type="entry name" value="CYTOCHROME C4"/>
    <property type="match status" value="1"/>
</dbReference>
<evidence type="ECO:0000313" key="9">
    <source>
        <dbReference type="Proteomes" id="UP000186364"/>
    </source>
</evidence>
<dbReference type="Pfam" id="PF13442">
    <property type="entry name" value="Cytochrome_CBB3"/>
    <property type="match status" value="1"/>
</dbReference>
<evidence type="ECO:0000259" key="7">
    <source>
        <dbReference type="PROSITE" id="PS51007"/>
    </source>
</evidence>
<feature type="domain" description="Cytochrome c" evidence="7">
    <location>
        <begin position="67"/>
        <end position="153"/>
    </location>
</feature>
<organism evidence="8 9">
    <name type="scientific">Xaviernesmea oryzae</name>
    <dbReference type="NCBI Taxonomy" id="464029"/>
    <lineage>
        <taxon>Bacteria</taxon>
        <taxon>Pseudomonadati</taxon>
        <taxon>Pseudomonadota</taxon>
        <taxon>Alphaproteobacteria</taxon>
        <taxon>Hyphomicrobiales</taxon>
        <taxon>Rhizobiaceae</taxon>
        <taxon>Rhizobium/Agrobacterium group</taxon>
        <taxon>Xaviernesmea</taxon>
    </lineage>
</organism>
<evidence type="ECO:0000256" key="2">
    <source>
        <dbReference type="ARBA" id="ARBA00022617"/>
    </source>
</evidence>
<dbReference type="PANTHER" id="PTHR33751">
    <property type="entry name" value="CBB3-TYPE CYTOCHROME C OXIDASE SUBUNIT FIXP"/>
    <property type="match status" value="1"/>
</dbReference>
<proteinExistence type="predicted"/>
<dbReference type="GO" id="GO:0020037">
    <property type="term" value="F:heme binding"/>
    <property type="evidence" value="ECO:0007669"/>
    <property type="project" value="InterPro"/>
</dbReference>
<keyword evidence="3 6" id="KW-0479">Metal-binding</keyword>
<dbReference type="GO" id="GO:0046872">
    <property type="term" value="F:metal ion binding"/>
    <property type="evidence" value="ECO:0007669"/>
    <property type="project" value="UniProtKB-KW"/>
</dbReference>
<evidence type="ECO:0000256" key="6">
    <source>
        <dbReference type="PROSITE-ProRule" id="PRU00433"/>
    </source>
</evidence>
<dbReference type="InterPro" id="IPR050597">
    <property type="entry name" value="Cytochrome_c_Oxidase_Subunit"/>
</dbReference>
<comment type="caution">
    <text evidence="8">The sequence shown here is derived from an EMBL/GenBank/DDBJ whole genome shotgun (WGS) entry which is preliminary data.</text>
</comment>
<accession>A0A1Q9ASD0</accession>
<feature type="domain" description="Cytochrome c" evidence="7">
    <location>
        <begin position="274"/>
        <end position="358"/>
    </location>
</feature>
<dbReference type="InterPro" id="IPR009056">
    <property type="entry name" value="Cyt_c-like_dom"/>
</dbReference>
<evidence type="ECO:0000256" key="5">
    <source>
        <dbReference type="ARBA" id="ARBA00023004"/>
    </source>
</evidence>
<dbReference type="GO" id="GO:0009055">
    <property type="term" value="F:electron transfer activity"/>
    <property type="evidence" value="ECO:0007669"/>
    <property type="project" value="InterPro"/>
</dbReference>
<evidence type="ECO:0000256" key="1">
    <source>
        <dbReference type="ARBA" id="ARBA00022448"/>
    </source>
</evidence>